<proteinExistence type="inferred from homology"/>
<organism evidence="8">
    <name type="scientific">Boodleopsis sp. H.0758</name>
    <dbReference type="NCBI Taxonomy" id="2320802"/>
    <lineage>
        <taxon>Eukaryota</taxon>
        <taxon>Viridiplantae</taxon>
        <taxon>Chlorophyta</taxon>
        <taxon>core chlorophytes</taxon>
        <taxon>Ulvophyceae</taxon>
        <taxon>TCBD clade</taxon>
        <taxon>Bryopsidales</taxon>
        <taxon>Halimedineae</taxon>
        <taxon>Halimedaceae</taxon>
        <taxon>Rhipileae</taxon>
        <taxon>Boodleopsis</taxon>
    </lineage>
</organism>
<evidence type="ECO:0000256" key="1">
    <source>
        <dbReference type="ARBA" id="ARBA00004141"/>
    </source>
</evidence>
<evidence type="ECO:0000256" key="3">
    <source>
        <dbReference type="ARBA" id="ARBA00022748"/>
    </source>
</evidence>
<dbReference type="InterPro" id="IPR002541">
    <property type="entry name" value="Cyt_c_assembly"/>
</dbReference>
<dbReference type="Pfam" id="PF01578">
    <property type="entry name" value="Cytochrom_C_asm"/>
    <property type="match status" value="1"/>
</dbReference>
<keyword evidence="2 6" id="KW-0812">Transmembrane</keyword>
<evidence type="ECO:0000256" key="6">
    <source>
        <dbReference type="HAMAP-Rule" id="MF_01391"/>
    </source>
</evidence>
<dbReference type="InterPro" id="IPR017562">
    <property type="entry name" value="Cyt_c_biogenesis_CcsA"/>
</dbReference>
<evidence type="ECO:0000256" key="5">
    <source>
        <dbReference type="ARBA" id="ARBA00023136"/>
    </source>
</evidence>
<dbReference type="GO" id="GO:0005886">
    <property type="term" value="C:plasma membrane"/>
    <property type="evidence" value="ECO:0007669"/>
    <property type="project" value="TreeGrafter"/>
</dbReference>
<keyword evidence="3 6" id="KW-0201">Cytochrome c-type biogenesis</keyword>
<comment type="subunit">
    <text evidence="6">May interact with Ccs1.</text>
</comment>
<dbReference type="EMBL" id="MH591104">
    <property type="protein sequence ID" value="AYC64920.1"/>
    <property type="molecule type" value="Genomic_DNA"/>
</dbReference>
<reference evidence="8" key="1">
    <citation type="submission" date="2018-07" db="EMBL/GenBank/DDBJ databases">
        <authorList>
            <person name="Quirk P.G."/>
            <person name="Krulwich T.A."/>
        </authorList>
    </citation>
    <scope>NUCLEOTIDE SEQUENCE</scope>
</reference>
<evidence type="ECO:0000256" key="2">
    <source>
        <dbReference type="ARBA" id="ARBA00022692"/>
    </source>
</evidence>
<dbReference type="NCBIfam" id="TIGR03144">
    <property type="entry name" value="cytochr_II_ccsB"/>
    <property type="match status" value="1"/>
</dbReference>
<dbReference type="AlphaFoldDB" id="A0A386AZP7"/>
<sequence>METFLNNFSFLFLLFSMLFYWVNAFFNINIFYYFGKLTIIFANLSLFCFLIYTIFTKNHFPISNLYEVLIFLSWCFTNIHLILEKNNFTIGIIIVPISLFLNAFARLRLPESFQKVTPLIPALKSNWLIMHVTVILLSYVTIICGCLLSISYIYIYKLKTKNIFTYKKYIFITKKRYNLLKKLDKLSFRIINMGFPLLTIGIISGSIWANEAWGSYWNWDAKEIWSLITWIVFAIYLHFRLNKNWNGIKSAILATFGFLVIWICFLGVNFISKGLHSYGKF</sequence>
<keyword evidence="8" id="KW-0150">Chloroplast</keyword>
<comment type="subcellular location">
    <subcellularLocation>
        <location evidence="1">Membrane</location>
        <topology evidence="1">Multi-pass membrane protein</topology>
    </subcellularLocation>
    <subcellularLocation>
        <location evidence="6">Plastid</location>
        <location evidence="6">Chloroplast thylakoid membrane</location>
        <topology evidence="6">Multi-pass membrane protein</topology>
    </subcellularLocation>
</comment>
<evidence type="ECO:0000313" key="8">
    <source>
        <dbReference type="EMBL" id="AYC64920.1"/>
    </source>
</evidence>
<geneLocation type="chloroplast" evidence="8"/>
<gene>
    <name evidence="8" type="primary">ccs1</name>
    <name evidence="6" type="synonym">ccsA</name>
</gene>
<evidence type="ECO:0000256" key="4">
    <source>
        <dbReference type="ARBA" id="ARBA00022989"/>
    </source>
</evidence>
<protein>
    <recommendedName>
        <fullName evidence="6">Cytochrome c biogenesis protein CcsA</fullName>
    </recommendedName>
</protein>
<keyword evidence="6" id="KW-0793">Thylakoid</keyword>
<feature type="transmembrane region" description="Helical" evidence="6">
    <location>
        <begin position="61"/>
        <end position="81"/>
    </location>
</feature>
<accession>A0A386AZP7</accession>
<dbReference type="RefSeq" id="YP_009518988.1">
    <property type="nucleotide sequence ID" value="NC_039521.1"/>
</dbReference>
<feature type="transmembrane region" description="Helical" evidence="6">
    <location>
        <begin position="251"/>
        <end position="271"/>
    </location>
</feature>
<name>A0A386AZP7_9CHLO</name>
<feature type="transmembrane region" description="Helical" evidence="6">
    <location>
        <begin position="221"/>
        <end position="239"/>
    </location>
</feature>
<keyword evidence="8" id="KW-0934">Plastid</keyword>
<keyword evidence="5 6" id="KW-0472">Membrane</keyword>
<feature type="transmembrane region" description="Helical" evidence="6">
    <location>
        <begin position="186"/>
        <end position="209"/>
    </location>
</feature>
<dbReference type="GeneID" id="38278735"/>
<dbReference type="GO" id="GO:0017004">
    <property type="term" value="P:cytochrome complex assembly"/>
    <property type="evidence" value="ECO:0007669"/>
    <property type="project" value="UniProtKB-UniRule"/>
</dbReference>
<dbReference type="PANTHER" id="PTHR30071:SF1">
    <property type="entry name" value="CYTOCHROME B_B6 PROTEIN-RELATED"/>
    <property type="match status" value="1"/>
</dbReference>
<keyword evidence="4 6" id="KW-1133">Transmembrane helix</keyword>
<feature type="transmembrane region" description="Helical" evidence="6">
    <location>
        <begin position="127"/>
        <end position="155"/>
    </location>
</feature>
<feature type="transmembrane region" description="Helical" evidence="6">
    <location>
        <begin position="6"/>
        <end position="26"/>
    </location>
</feature>
<feature type="transmembrane region" description="Helical" evidence="6">
    <location>
        <begin position="88"/>
        <end position="107"/>
    </location>
</feature>
<dbReference type="InterPro" id="IPR045062">
    <property type="entry name" value="Cyt_c_biogenesis_CcsA/CcmC"/>
</dbReference>
<comment type="similarity">
    <text evidence="6">Belongs to the CcmF/CycK/Ccl1/NrfE/CcsA family.</text>
</comment>
<comment type="function">
    <text evidence="6">Required during biogenesis of c-type cytochromes (cytochrome c6 and cytochrome f) at the step of heme attachment.</text>
</comment>
<dbReference type="HAMAP" id="MF_01391">
    <property type="entry name" value="CytC_CcsA"/>
    <property type="match status" value="1"/>
</dbReference>
<dbReference type="PANTHER" id="PTHR30071">
    <property type="entry name" value="HEME EXPORTER PROTEIN C"/>
    <property type="match status" value="1"/>
</dbReference>
<feature type="transmembrane region" description="Helical" evidence="6">
    <location>
        <begin position="33"/>
        <end position="55"/>
    </location>
</feature>
<evidence type="ECO:0000259" key="7">
    <source>
        <dbReference type="Pfam" id="PF01578"/>
    </source>
</evidence>
<dbReference type="GO" id="GO:0020037">
    <property type="term" value="F:heme binding"/>
    <property type="evidence" value="ECO:0007669"/>
    <property type="project" value="InterPro"/>
</dbReference>
<feature type="domain" description="Cytochrome c assembly protein" evidence="7">
    <location>
        <begin position="63"/>
        <end position="276"/>
    </location>
</feature>
<dbReference type="GO" id="GO:0009535">
    <property type="term" value="C:chloroplast thylakoid membrane"/>
    <property type="evidence" value="ECO:0007669"/>
    <property type="project" value="UniProtKB-SubCell"/>
</dbReference>
<reference evidence="8" key="2">
    <citation type="journal article" date="2019" name="Mol. Phylogenet. Evol.">
        <title>Reassessment of the classification of bryopsidales (chlorophyta) based on chloroplast phylogenomic analyses.</title>
        <authorList>
            <person name="Cremen M.C."/>
            <person name="Leliaert F."/>
            <person name="West J."/>
            <person name="Lam D.W."/>
            <person name="Shimada S."/>
            <person name="Lopez-Bautista J.M."/>
            <person name="Verbruggen H."/>
        </authorList>
    </citation>
    <scope>NUCLEOTIDE SEQUENCE</scope>
</reference>